<dbReference type="EMBL" id="JBHTHU010000005">
    <property type="protein sequence ID" value="MFD0749948.1"/>
    <property type="molecule type" value="Genomic_DNA"/>
</dbReference>
<keyword evidence="5" id="KW-1185">Reference proteome</keyword>
<evidence type="ECO:0000259" key="2">
    <source>
        <dbReference type="PROSITE" id="PS50110"/>
    </source>
</evidence>
<dbReference type="Gene3D" id="2.40.50.1020">
    <property type="entry name" value="LytTr DNA-binding domain"/>
    <property type="match status" value="1"/>
</dbReference>
<dbReference type="Pfam" id="PF04397">
    <property type="entry name" value="LytTR"/>
    <property type="match status" value="1"/>
</dbReference>
<dbReference type="InterPro" id="IPR007492">
    <property type="entry name" value="LytTR_DNA-bd_dom"/>
</dbReference>
<sequence>MIRCLIVDDEEPARELIKLHLAGLPDFEVAACLDNALEAFTFLQKYSVDLVFLDISMPKISGLELLRSLNIKPKVILTTAYREYAAEAFEMEVFDYLVKPITRERFMKAIAKFIDYRDSQVNKGAPISDDGAYMFFKVGREQVKIFLKDIIFIEGLADYIKVHTKDRSYIASEKLGYMEQKLPLNAFVRIHKSFIVALDKITSYTAEQVILDNKALPLGRLFKAGFLKSIQTKTSLSLPSPTDRNLSK</sequence>
<dbReference type="SMART" id="SM00448">
    <property type="entry name" value="REC"/>
    <property type="match status" value="1"/>
</dbReference>
<evidence type="ECO:0000313" key="5">
    <source>
        <dbReference type="Proteomes" id="UP001596958"/>
    </source>
</evidence>
<dbReference type="PROSITE" id="PS50110">
    <property type="entry name" value="RESPONSE_REGULATORY"/>
    <property type="match status" value="1"/>
</dbReference>
<dbReference type="SUPFAM" id="SSF52172">
    <property type="entry name" value="CheY-like"/>
    <property type="match status" value="1"/>
</dbReference>
<organism evidence="4 5">
    <name type="scientific">Mucilaginibacter calamicampi</name>
    <dbReference type="NCBI Taxonomy" id="1302352"/>
    <lineage>
        <taxon>Bacteria</taxon>
        <taxon>Pseudomonadati</taxon>
        <taxon>Bacteroidota</taxon>
        <taxon>Sphingobacteriia</taxon>
        <taxon>Sphingobacteriales</taxon>
        <taxon>Sphingobacteriaceae</taxon>
        <taxon>Mucilaginibacter</taxon>
    </lineage>
</organism>
<dbReference type="Proteomes" id="UP001596958">
    <property type="component" value="Unassembled WGS sequence"/>
</dbReference>
<comment type="caution">
    <text evidence="4">The sequence shown here is derived from an EMBL/GenBank/DDBJ whole genome shotgun (WGS) entry which is preliminary data.</text>
</comment>
<name>A0ABW2YU50_9SPHI</name>
<feature type="domain" description="HTH LytTR-type" evidence="3">
    <location>
        <begin position="134"/>
        <end position="232"/>
    </location>
</feature>
<accession>A0ABW2YU50</accession>
<dbReference type="PANTHER" id="PTHR37299:SF1">
    <property type="entry name" value="STAGE 0 SPORULATION PROTEIN A HOMOLOG"/>
    <property type="match status" value="1"/>
</dbReference>
<feature type="modified residue" description="4-aspartylphosphate" evidence="1">
    <location>
        <position position="54"/>
    </location>
</feature>
<feature type="domain" description="Response regulatory" evidence="2">
    <location>
        <begin position="3"/>
        <end position="114"/>
    </location>
</feature>
<dbReference type="InterPro" id="IPR011006">
    <property type="entry name" value="CheY-like_superfamily"/>
</dbReference>
<dbReference type="InterPro" id="IPR001789">
    <property type="entry name" value="Sig_transdc_resp-reg_receiver"/>
</dbReference>
<evidence type="ECO:0000313" key="4">
    <source>
        <dbReference type="EMBL" id="MFD0749948.1"/>
    </source>
</evidence>
<gene>
    <name evidence="4" type="ORF">ACFQZS_07335</name>
</gene>
<dbReference type="Gene3D" id="3.40.50.2300">
    <property type="match status" value="1"/>
</dbReference>
<evidence type="ECO:0000256" key="1">
    <source>
        <dbReference type="PROSITE-ProRule" id="PRU00169"/>
    </source>
</evidence>
<dbReference type="InterPro" id="IPR046947">
    <property type="entry name" value="LytR-like"/>
</dbReference>
<reference evidence="5" key="1">
    <citation type="journal article" date="2019" name="Int. J. Syst. Evol. Microbiol.">
        <title>The Global Catalogue of Microorganisms (GCM) 10K type strain sequencing project: providing services to taxonomists for standard genome sequencing and annotation.</title>
        <authorList>
            <consortium name="The Broad Institute Genomics Platform"/>
            <consortium name="The Broad Institute Genome Sequencing Center for Infectious Disease"/>
            <person name="Wu L."/>
            <person name="Ma J."/>
        </authorList>
    </citation>
    <scope>NUCLEOTIDE SEQUENCE [LARGE SCALE GENOMIC DNA]</scope>
    <source>
        <strain evidence="5">CCUG 63418</strain>
    </source>
</reference>
<dbReference type="RefSeq" id="WP_377098760.1">
    <property type="nucleotide sequence ID" value="NZ_JBHTHU010000005.1"/>
</dbReference>
<dbReference type="Pfam" id="PF00072">
    <property type="entry name" value="Response_reg"/>
    <property type="match status" value="1"/>
</dbReference>
<dbReference type="SMART" id="SM00850">
    <property type="entry name" value="LytTR"/>
    <property type="match status" value="1"/>
</dbReference>
<keyword evidence="1" id="KW-0597">Phosphoprotein</keyword>
<evidence type="ECO:0000259" key="3">
    <source>
        <dbReference type="PROSITE" id="PS50930"/>
    </source>
</evidence>
<protein>
    <submittedName>
        <fullName evidence="4">LytR/AlgR family response regulator transcription factor</fullName>
    </submittedName>
</protein>
<dbReference type="PANTHER" id="PTHR37299">
    <property type="entry name" value="TRANSCRIPTIONAL REGULATOR-RELATED"/>
    <property type="match status" value="1"/>
</dbReference>
<proteinExistence type="predicted"/>
<dbReference type="PROSITE" id="PS50930">
    <property type="entry name" value="HTH_LYTTR"/>
    <property type="match status" value="1"/>
</dbReference>